<feature type="transmembrane region" description="Helical" evidence="1">
    <location>
        <begin position="57"/>
        <end position="76"/>
    </location>
</feature>
<evidence type="ECO:0000256" key="1">
    <source>
        <dbReference type="SAM" id="Phobius"/>
    </source>
</evidence>
<keyword evidence="3" id="KW-1185">Reference proteome</keyword>
<feature type="transmembrane region" description="Helical" evidence="1">
    <location>
        <begin position="225"/>
        <end position="249"/>
    </location>
</feature>
<gene>
    <name evidence="2" type="ORF">CYJ34_00235</name>
</gene>
<dbReference type="RefSeq" id="WP_101539339.1">
    <property type="nucleotide sequence ID" value="NZ_PKGS01000001.1"/>
</dbReference>
<feature type="transmembrane region" description="Helical" evidence="1">
    <location>
        <begin position="183"/>
        <end position="203"/>
    </location>
</feature>
<comment type="caution">
    <text evidence="2">The sequence shown here is derived from an EMBL/GenBank/DDBJ whole genome shotgun (WGS) entry which is preliminary data.</text>
</comment>
<feature type="transmembrane region" description="Helical" evidence="1">
    <location>
        <begin position="155"/>
        <end position="176"/>
    </location>
</feature>
<reference evidence="2 3" key="1">
    <citation type="submission" date="2017-12" db="EMBL/GenBank/DDBJ databases">
        <title>Phylogenetic diversity of female urinary microbiome.</title>
        <authorList>
            <person name="Thomas-White K."/>
            <person name="Wolfe A.J."/>
        </authorList>
    </citation>
    <scope>NUCLEOTIDE SEQUENCE [LARGE SCALE GENOMIC DNA]</scope>
    <source>
        <strain evidence="2 3">UMB0119</strain>
    </source>
</reference>
<keyword evidence="1" id="KW-0472">Membrane</keyword>
<protein>
    <recommendedName>
        <fullName evidence="4">ABC-2 family transporter protein</fullName>
    </recommendedName>
</protein>
<keyword evidence="1" id="KW-1133">Transmembrane helix</keyword>
<dbReference type="Proteomes" id="UP000234335">
    <property type="component" value="Unassembled WGS sequence"/>
</dbReference>
<feature type="transmembrane region" description="Helical" evidence="1">
    <location>
        <begin position="97"/>
        <end position="118"/>
    </location>
</feature>
<evidence type="ECO:0000313" key="2">
    <source>
        <dbReference type="EMBL" id="PKZ17170.1"/>
    </source>
</evidence>
<dbReference type="EMBL" id="PKGS01000001">
    <property type="protein sequence ID" value="PKZ17170.1"/>
    <property type="molecule type" value="Genomic_DNA"/>
</dbReference>
<evidence type="ECO:0000313" key="3">
    <source>
        <dbReference type="Proteomes" id="UP000234335"/>
    </source>
</evidence>
<evidence type="ECO:0008006" key="4">
    <source>
        <dbReference type="Google" id="ProtNLM"/>
    </source>
</evidence>
<proteinExistence type="predicted"/>
<sequence>MKKNVKENLINIFYKNRVLLLICYLLSILTSIQDRIIYKNMDISIFDFMLLMYADHYNTMYFILPIVFIIIARDIKEINDIEVLRYRNIFSYTSQKILKFSIFIFVHIFIISIIRFMIGLGCFSFTSILKPIEFSGVNEVLDIFNTYTEYFNNGLVALICTSLYLSLGLIFFYAVLSIINQKFSYQLMVGLGIILYIMAYIGFRSRSNILAFIFLNNYLLLHQGLFRNNLCVLVILIFVEIITIIYNLVRSYYLLKGEKHEFCRN</sequence>
<accession>A0A2I1MAK9</accession>
<dbReference type="AlphaFoldDB" id="A0A2I1MAK9"/>
<keyword evidence="1" id="KW-0812">Transmembrane</keyword>
<name>A0A2I1MAK9_9FIRM</name>
<organism evidence="2 3">
    <name type="scientific">Anaerococcus octavius</name>
    <dbReference type="NCBI Taxonomy" id="54007"/>
    <lineage>
        <taxon>Bacteria</taxon>
        <taxon>Bacillati</taxon>
        <taxon>Bacillota</taxon>
        <taxon>Tissierellia</taxon>
        <taxon>Tissierellales</taxon>
        <taxon>Peptoniphilaceae</taxon>
        <taxon>Anaerococcus</taxon>
    </lineage>
</organism>